<keyword evidence="2" id="KW-1185">Reference proteome</keyword>
<proteinExistence type="predicted"/>
<organism evidence="1 2">
    <name type="scientific">Mycolicibacterium chlorophenolicum</name>
    <dbReference type="NCBI Taxonomy" id="37916"/>
    <lineage>
        <taxon>Bacteria</taxon>
        <taxon>Bacillati</taxon>
        <taxon>Actinomycetota</taxon>
        <taxon>Actinomycetes</taxon>
        <taxon>Mycobacteriales</taxon>
        <taxon>Mycobacteriaceae</taxon>
        <taxon>Mycolicibacterium</taxon>
    </lineage>
</organism>
<reference evidence="1 2" key="1">
    <citation type="journal article" date="2015" name="Genome Biol. Evol.">
        <title>Characterization of Three Mycobacterium spp. with Potential Use in Bioremediation by Genome Sequencing and Comparative Genomics.</title>
        <authorList>
            <person name="Das S."/>
            <person name="Pettersson B.M."/>
            <person name="Behra P.R."/>
            <person name="Ramesh M."/>
            <person name="Dasgupta S."/>
            <person name="Bhattacharya A."/>
            <person name="Kirsebom L.A."/>
        </authorList>
    </citation>
    <scope>NUCLEOTIDE SEQUENCE [LARGE SCALE GENOMIC DNA]</scope>
    <source>
        <strain evidence="1 2">DSM 43826</strain>
    </source>
</reference>
<evidence type="ECO:0000313" key="2">
    <source>
        <dbReference type="Proteomes" id="UP000036513"/>
    </source>
</evidence>
<accession>A0A0J6VLA3</accession>
<name>A0A0J6VLA3_9MYCO</name>
<dbReference type="PATRIC" id="fig|37916.4.peg.5228"/>
<dbReference type="STRING" id="37916.MCHLDSM_05220"/>
<sequence length="47" mass="5494">MSVAQFRANIKLARDRRRLYARIRSLPDSSIRDELLAVAERYETAQS</sequence>
<dbReference type="Proteomes" id="UP000036513">
    <property type="component" value="Unassembled WGS sequence"/>
</dbReference>
<dbReference type="AlphaFoldDB" id="A0A0J6VLA3"/>
<protein>
    <submittedName>
        <fullName evidence="1">Uncharacterized protein</fullName>
    </submittedName>
</protein>
<gene>
    <name evidence="1" type="ORF">MCHLDSM_05220</name>
</gene>
<evidence type="ECO:0000313" key="1">
    <source>
        <dbReference type="EMBL" id="KMO70332.1"/>
    </source>
</evidence>
<dbReference type="RefSeq" id="WP_165762002.1">
    <property type="nucleotide sequence ID" value="NZ_JYNL01000064.1"/>
</dbReference>
<comment type="caution">
    <text evidence="1">The sequence shown here is derived from an EMBL/GenBank/DDBJ whole genome shotgun (WGS) entry which is preliminary data.</text>
</comment>
<dbReference type="EMBL" id="JYNL01000064">
    <property type="protein sequence ID" value="KMO70332.1"/>
    <property type="molecule type" value="Genomic_DNA"/>
</dbReference>